<reference evidence="3" key="1">
    <citation type="journal article" date="2019" name="Int. J. Syst. Evol. Microbiol.">
        <title>The Global Catalogue of Microorganisms (GCM) 10K type strain sequencing project: providing services to taxonomists for standard genome sequencing and annotation.</title>
        <authorList>
            <consortium name="The Broad Institute Genomics Platform"/>
            <consortium name="The Broad Institute Genome Sequencing Center for Infectious Disease"/>
            <person name="Wu L."/>
            <person name="Ma J."/>
        </authorList>
    </citation>
    <scope>NUCLEOTIDE SEQUENCE [LARGE SCALE GENOMIC DNA]</scope>
    <source>
        <strain evidence="3">CCM 8893</strain>
    </source>
</reference>
<feature type="signal peptide" evidence="1">
    <location>
        <begin position="1"/>
        <end position="24"/>
    </location>
</feature>
<keyword evidence="3" id="KW-1185">Reference proteome</keyword>
<feature type="chain" id="PRO_5046714389" description="Extracellular protein" evidence="1">
    <location>
        <begin position="25"/>
        <end position="131"/>
    </location>
</feature>
<organism evidence="2 3">
    <name type="scientific">Levilactobacillus angrenensis</name>
    <dbReference type="NCBI Taxonomy" id="2486020"/>
    <lineage>
        <taxon>Bacteria</taxon>
        <taxon>Bacillati</taxon>
        <taxon>Bacillota</taxon>
        <taxon>Bacilli</taxon>
        <taxon>Lactobacillales</taxon>
        <taxon>Lactobacillaceae</taxon>
        <taxon>Levilactobacillus</taxon>
    </lineage>
</organism>
<evidence type="ECO:0000256" key="1">
    <source>
        <dbReference type="SAM" id="SignalP"/>
    </source>
</evidence>
<keyword evidence="1" id="KW-0732">Signal</keyword>
<dbReference type="EMBL" id="JBHSSO010000071">
    <property type="protein sequence ID" value="MFC6290932.1"/>
    <property type="molecule type" value="Genomic_DNA"/>
</dbReference>
<dbReference type="Proteomes" id="UP001596258">
    <property type="component" value="Unassembled WGS sequence"/>
</dbReference>
<evidence type="ECO:0000313" key="2">
    <source>
        <dbReference type="EMBL" id="MFC6290932.1"/>
    </source>
</evidence>
<sequence>MFRPKLLTVLAVATLGVGATTVLQQPQPAAAKQNVHQKIPKAYRGTWHLKHSTGHLKKGLKLKIGARSFKSHFGSYQKKQLGVHIGKKTVSVFQIAKGQQVGEYNVLRKTHYKNKPALKWSFDTVTSYYVK</sequence>
<protein>
    <recommendedName>
        <fullName evidence="4">Extracellular protein</fullName>
    </recommendedName>
</protein>
<proteinExistence type="predicted"/>
<dbReference type="RefSeq" id="WP_125574904.1">
    <property type="nucleotide sequence ID" value="NZ_JBHSSO010000071.1"/>
</dbReference>
<accession>A0ABW1UBT7</accession>
<evidence type="ECO:0000313" key="3">
    <source>
        <dbReference type="Proteomes" id="UP001596258"/>
    </source>
</evidence>
<gene>
    <name evidence="2" type="ORF">ACFP1M_12170</name>
</gene>
<evidence type="ECO:0008006" key="4">
    <source>
        <dbReference type="Google" id="ProtNLM"/>
    </source>
</evidence>
<name>A0ABW1UBT7_9LACO</name>
<comment type="caution">
    <text evidence="2">The sequence shown here is derived from an EMBL/GenBank/DDBJ whole genome shotgun (WGS) entry which is preliminary data.</text>
</comment>